<keyword evidence="3" id="KW-1185">Reference proteome</keyword>
<feature type="region of interest" description="Disordered" evidence="1">
    <location>
        <begin position="114"/>
        <end position="176"/>
    </location>
</feature>
<evidence type="ECO:0000313" key="2">
    <source>
        <dbReference type="EMBL" id="KAL2075181.1"/>
    </source>
</evidence>
<comment type="caution">
    <text evidence="2">The sequence shown here is derived from an EMBL/GenBank/DDBJ whole genome shotgun (WGS) entry which is preliminary data.</text>
</comment>
<sequence length="176" mass="20011">MAKPKPSRSAMHDQLERELLRCEALYKDSPDNPTTFRNFAISRARMEKFNAEQEKLHSTQLATYERLKSELIRCEALSKTFPSDFEAFRNLLLARDHMTSPVSNASVLDVATNKKPEQNESQLGQSDGKLADGKMKEEIKELMRDDRSSDAEVELPGDYSGDPWDGTLPDYIKLAK</sequence>
<evidence type="ECO:0000256" key="1">
    <source>
        <dbReference type="SAM" id="MobiDB-lite"/>
    </source>
</evidence>
<evidence type="ECO:0000313" key="3">
    <source>
        <dbReference type="Proteomes" id="UP001595075"/>
    </source>
</evidence>
<protein>
    <submittedName>
        <fullName evidence="2">Uncharacterized protein</fullName>
    </submittedName>
</protein>
<gene>
    <name evidence="2" type="ORF">VTL71DRAFT_123</name>
</gene>
<organism evidence="2 3">
    <name type="scientific">Oculimacula yallundae</name>
    <dbReference type="NCBI Taxonomy" id="86028"/>
    <lineage>
        <taxon>Eukaryota</taxon>
        <taxon>Fungi</taxon>
        <taxon>Dikarya</taxon>
        <taxon>Ascomycota</taxon>
        <taxon>Pezizomycotina</taxon>
        <taxon>Leotiomycetes</taxon>
        <taxon>Helotiales</taxon>
        <taxon>Ploettnerulaceae</taxon>
        <taxon>Oculimacula</taxon>
    </lineage>
</organism>
<accession>A0ABR4D1F1</accession>
<feature type="compositionally biased region" description="Basic and acidic residues" evidence="1">
    <location>
        <begin position="129"/>
        <end position="150"/>
    </location>
</feature>
<name>A0ABR4D1F1_9HELO</name>
<proteinExistence type="predicted"/>
<reference evidence="2 3" key="1">
    <citation type="journal article" date="2024" name="Commun. Biol.">
        <title>Comparative genomic analysis of thermophilic fungi reveals convergent evolutionary adaptations and gene losses.</title>
        <authorList>
            <person name="Steindorff A.S."/>
            <person name="Aguilar-Pontes M.V."/>
            <person name="Robinson A.J."/>
            <person name="Andreopoulos B."/>
            <person name="LaButti K."/>
            <person name="Kuo A."/>
            <person name="Mondo S."/>
            <person name="Riley R."/>
            <person name="Otillar R."/>
            <person name="Haridas S."/>
            <person name="Lipzen A."/>
            <person name="Grimwood J."/>
            <person name="Schmutz J."/>
            <person name="Clum A."/>
            <person name="Reid I.D."/>
            <person name="Moisan M.C."/>
            <person name="Butler G."/>
            <person name="Nguyen T.T.M."/>
            <person name="Dewar K."/>
            <person name="Conant G."/>
            <person name="Drula E."/>
            <person name="Henrissat B."/>
            <person name="Hansel C."/>
            <person name="Singer S."/>
            <person name="Hutchinson M.I."/>
            <person name="de Vries R.P."/>
            <person name="Natvig D.O."/>
            <person name="Powell A.J."/>
            <person name="Tsang A."/>
            <person name="Grigoriev I.V."/>
        </authorList>
    </citation>
    <scope>NUCLEOTIDE SEQUENCE [LARGE SCALE GENOMIC DNA]</scope>
    <source>
        <strain evidence="2 3">CBS 494.80</strain>
    </source>
</reference>
<dbReference type="EMBL" id="JAZHXI010000001">
    <property type="protein sequence ID" value="KAL2075181.1"/>
    <property type="molecule type" value="Genomic_DNA"/>
</dbReference>
<dbReference type="Proteomes" id="UP001595075">
    <property type="component" value="Unassembled WGS sequence"/>
</dbReference>